<gene>
    <name evidence="1" type="ORF">ACFO3D_14565</name>
</gene>
<keyword evidence="2" id="KW-1185">Reference proteome</keyword>
<proteinExistence type="predicted"/>
<evidence type="ECO:0000313" key="1">
    <source>
        <dbReference type="EMBL" id="MFC4559418.1"/>
    </source>
</evidence>
<evidence type="ECO:0000313" key="2">
    <source>
        <dbReference type="Proteomes" id="UP001595989"/>
    </source>
</evidence>
<protein>
    <submittedName>
        <fullName evidence="1">Uncharacterized protein</fullName>
    </submittedName>
</protein>
<sequence>MQFDDMLENLLNEATMYFLFAKRYEYVDPQRHMYFYQKHFDAAMRLEQHYMMLMGEEHGSHKGMHGHFSMY</sequence>
<reference evidence="2" key="1">
    <citation type="journal article" date="2019" name="Int. J. Syst. Evol. Microbiol.">
        <title>The Global Catalogue of Microorganisms (GCM) 10K type strain sequencing project: providing services to taxonomists for standard genome sequencing and annotation.</title>
        <authorList>
            <consortium name="The Broad Institute Genomics Platform"/>
            <consortium name="The Broad Institute Genome Sequencing Center for Infectious Disease"/>
            <person name="Wu L."/>
            <person name="Ma J."/>
        </authorList>
    </citation>
    <scope>NUCLEOTIDE SEQUENCE [LARGE SCALE GENOMIC DNA]</scope>
    <source>
        <strain evidence="2">CGMCC 4.7426</strain>
    </source>
</reference>
<dbReference type="EMBL" id="JBHSFU010000008">
    <property type="protein sequence ID" value="MFC4559418.1"/>
    <property type="molecule type" value="Genomic_DNA"/>
</dbReference>
<dbReference type="RefSeq" id="WP_390297525.1">
    <property type="nucleotide sequence ID" value="NZ_JBHSFU010000008.1"/>
</dbReference>
<dbReference type="Proteomes" id="UP001595989">
    <property type="component" value="Unassembled WGS sequence"/>
</dbReference>
<name>A0ABV9DMV0_9BACI</name>
<organism evidence="1 2">
    <name type="scientific">Virgibacillus kekensis</name>
    <dbReference type="NCBI Taxonomy" id="202261"/>
    <lineage>
        <taxon>Bacteria</taxon>
        <taxon>Bacillati</taxon>
        <taxon>Bacillota</taxon>
        <taxon>Bacilli</taxon>
        <taxon>Bacillales</taxon>
        <taxon>Bacillaceae</taxon>
        <taxon>Virgibacillus</taxon>
    </lineage>
</organism>
<comment type="caution">
    <text evidence="1">The sequence shown here is derived from an EMBL/GenBank/DDBJ whole genome shotgun (WGS) entry which is preliminary data.</text>
</comment>
<accession>A0ABV9DMV0</accession>